<accession>A0AAV1A4Q9</accession>
<dbReference type="AlphaFoldDB" id="A0AAV1A4Q9"/>
<feature type="region of interest" description="Disordered" evidence="1">
    <location>
        <begin position="1"/>
        <end position="24"/>
    </location>
</feature>
<protein>
    <submittedName>
        <fullName evidence="2">Uncharacterized protein</fullName>
    </submittedName>
</protein>
<evidence type="ECO:0000256" key="1">
    <source>
        <dbReference type="SAM" id="MobiDB-lite"/>
    </source>
</evidence>
<organism evidence="2 3">
    <name type="scientific">Vicia faba</name>
    <name type="common">Broad bean</name>
    <name type="synonym">Faba vulgaris</name>
    <dbReference type="NCBI Taxonomy" id="3906"/>
    <lineage>
        <taxon>Eukaryota</taxon>
        <taxon>Viridiplantae</taxon>
        <taxon>Streptophyta</taxon>
        <taxon>Embryophyta</taxon>
        <taxon>Tracheophyta</taxon>
        <taxon>Spermatophyta</taxon>
        <taxon>Magnoliopsida</taxon>
        <taxon>eudicotyledons</taxon>
        <taxon>Gunneridae</taxon>
        <taxon>Pentapetalae</taxon>
        <taxon>rosids</taxon>
        <taxon>fabids</taxon>
        <taxon>Fabales</taxon>
        <taxon>Fabaceae</taxon>
        <taxon>Papilionoideae</taxon>
        <taxon>50 kb inversion clade</taxon>
        <taxon>NPAAA clade</taxon>
        <taxon>Hologalegina</taxon>
        <taxon>IRL clade</taxon>
        <taxon>Fabeae</taxon>
        <taxon>Vicia</taxon>
    </lineage>
</organism>
<keyword evidence="3" id="KW-1185">Reference proteome</keyword>
<evidence type="ECO:0000313" key="3">
    <source>
        <dbReference type="Proteomes" id="UP001157006"/>
    </source>
</evidence>
<feature type="compositionally biased region" description="Basic residues" evidence="1">
    <location>
        <begin position="1"/>
        <end position="11"/>
    </location>
</feature>
<name>A0AAV1A4Q9_VICFA</name>
<evidence type="ECO:0000313" key="2">
    <source>
        <dbReference type="EMBL" id="CAI8604623.1"/>
    </source>
</evidence>
<proteinExistence type="predicted"/>
<reference evidence="2 3" key="1">
    <citation type="submission" date="2023-01" db="EMBL/GenBank/DDBJ databases">
        <authorList>
            <person name="Kreplak J."/>
        </authorList>
    </citation>
    <scope>NUCLEOTIDE SEQUENCE [LARGE SCALE GENOMIC DNA]</scope>
</reference>
<sequence length="109" mass="12005">MEHESRRKRSKLCFGKGNDSSSLSSFTVSISICKALYTASTPAHVLSVNQARLLFSSVAVARILLNAIAMVDFDQENSEITFGLLDSSFMIPFTSSLSSKDFSTERLQM</sequence>
<dbReference type="Proteomes" id="UP001157006">
    <property type="component" value="Chromosome 3"/>
</dbReference>
<gene>
    <name evidence="2" type="ORF">VFH_III141960</name>
</gene>
<dbReference type="EMBL" id="OX451738">
    <property type="protein sequence ID" value="CAI8604623.1"/>
    <property type="molecule type" value="Genomic_DNA"/>
</dbReference>